<sequence length="162" mass="17480">MMRKITTKEITLFALLMALTVIMTMIIRIPTLNGYINLGDMVLLFTGMFLGKKAGFFVGGFGSALADILTGYAYYAPFTFIVKGLEGFICGWIFKKTGYQKPAFATLPAGLFMVFGYFIVSYLMYGIGGAIASIPGNLVQGIVGAIGAILLEKSLGKKVIKN</sequence>
<keyword evidence="5" id="KW-1185">Reference proteome</keyword>
<dbReference type="InterPro" id="IPR009825">
    <property type="entry name" value="ECF_substrate-spec-like"/>
</dbReference>
<gene>
    <name evidence="4" type="ORF">ACFSBK_03190</name>
</gene>
<dbReference type="Proteomes" id="UP001597285">
    <property type="component" value="Unassembled WGS sequence"/>
</dbReference>
<evidence type="ECO:0000313" key="5">
    <source>
        <dbReference type="Proteomes" id="UP001597285"/>
    </source>
</evidence>
<protein>
    <submittedName>
        <fullName evidence="4">ECF transporter S component</fullName>
    </submittedName>
</protein>
<feature type="transmembrane region" description="Helical" evidence="3">
    <location>
        <begin position="56"/>
        <end position="82"/>
    </location>
</feature>
<keyword evidence="1 3" id="KW-0812">Transmembrane</keyword>
<evidence type="ECO:0000256" key="2">
    <source>
        <dbReference type="ARBA" id="ARBA00022989"/>
    </source>
</evidence>
<organism evidence="4 5">
    <name type="scientific">Carnobacterium antarcticum</name>
    <dbReference type="NCBI Taxonomy" id="2126436"/>
    <lineage>
        <taxon>Bacteria</taxon>
        <taxon>Bacillati</taxon>
        <taxon>Bacillota</taxon>
        <taxon>Bacilli</taxon>
        <taxon>Lactobacillales</taxon>
        <taxon>Carnobacteriaceae</taxon>
        <taxon>Carnobacterium</taxon>
    </lineage>
</organism>
<keyword evidence="3" id="KW-0472">Membrane</keyword>
<dbReference type="Gene3D" id="1.10.1760.20">
    <property type="match status" value="1"/>
</dbReference>
<feature type="transmembrane region" description="Helical" evidence="3">
    <location>
        <begin position="12"/>
        <end position="36"/>
    </location>
</feature>
<evidence type="ECO:0000313" key="4">
    <source>
        <dbReference type="EMBL" id="MFD1798865.1"/>
    </source>
</evidence>
<evidence type="ECO:0000256" key="1">
    <source>
        <dbReference type="ARBA" id="ARBA00022692"/>
    </source>
</evidence>
<accession>A0ABW4NLJ1</accession>
<feature type="transmembrane region" description="Helical" evidence="3">
    <location>
        <begin position="131"/>
        <end position="151"/>
    </location>
</feature>
<name>A0ABW4NLJ1_9LACT</name>
<dbReference type="PANTHER" id="PTHR37815">
    <property type="entry name" value="UPF0397 PROTEIN BC_2624-RELATED"/>
    <property type="match status" value="1"/>
</dbReference>
<dbReference type="RefSeq" id="WP_231726709.1">
    <property type="nucleotide sequence ID" value="NZ_JBHSQC010000015.1"/>
</dbReference>
<feature type="transmembrane region" description="Helical" evidence="3">
    <location>
        <begin position="103"/>
        <end position="125"/>
    </location>
</feature>
<dbReference type="Pfam" id="PF07155">
    <property type="entry name" value="ECF-ribofla_trS"/>
    <property type="match status" value="1"/>
</dbReference>
<reference evidence="5" key="1">
    <citation type="journal article" date="2019" name="Int. J. Syst. Evol. Microbiol.">
        <title>The Global Catalogue of Microorganisms (GCM) 10K type strain sequencing project: providing services to taxonomists for standard genome sequencing and annotation.</title>
        <authorList>
            <consortium name="The Broad Institute Genomics Platform"/>
            <consortium name="The Broad Institute Genome Sequencing Center for Infectious Disease"/>
            <person name="Wu L."/>
            <person name="Ma J."/>
        </authorList>
    </citation>
    <scope>NUCLEOTIDE SEQUENCE [LARGE SCALE GENOMIC DNA]</scope>
    <source>
        <strain evidence="5">KCTC 42143</strain>
    </source>
</reference>
<evidence type="ECO:0000256" key="3">
    <source>
        <dbReference type="SAM" id="Phobius"/>
    </source>
</evidence>
<dbReference type="PANTHER" id="PTHR37815:SF3">
    <property type="entry name" value="UPF0397 PROTEIN SPR0429"/>
    <property type="match status" value="1"/>
</dbReference>
<dbReference type="EMBL" id="JBHUFF010000008">
    <property type="protein sequence ID" value="MFD1798865.1"/>
    <property type="molecule type" value="Genomic_DNA"/>
</dbReference>
<proteinExistence type="predicted"/>
<keyword evidence="2 3" id="KW-1133">Transmembrane helix</keyword>
<comment type="caution">
    <text evidence="4">The sequence shown here is derived from an EMBL/GenBank/DDBJ whole genome shotgun (WGS) entry which is preliminary data.</text>
</comment>